<dbReference type="InterPro" id="IPR009061">
    <property type="entry name" value="DNA-bd_dom_put_sf"/>
</dbReference>
<reference evidence="2 3" key="1">
    <citation type="submission" date="2016-11" db="EMBL/GenBank/DDBJ databases">
        <authorList>
            <person name="Jaros S."/>
            <person name="Januszkiewicz K."/>
            <person name="Wedrychowicz H."/>
        </authorList>
    </citation>
    <scope>NUCLEOTIDE SEQUENCE [LARGE SCALE GENOMIC DNA]</scope>
    <source>
        <strain evidence="2 3">DSM 27063</strain>
    </source>
</reference>
<dbReference type="STRING" id="1168035.SAMN05444280_1437"/>
<protein>
    <submittedName>
        <fullName evidence="2">Helix-turn-helix domain-containing protein</fullName>
    </submittedName>
</protein>
<accession>A0A1M6NJR7</accession>
<dbReference type="Pfam" id="PF12728">
    <property type="entry name" value="HTH_17"/>
    <property type="match status" value="1"/>
</dbReference>
<dbReference type="PANTHER" id="PTHR34585:SF22">
    <property type="entry name" value="HELIX-TURN-HELIX DOMAIN-CONTAINING PROTEIN"/>
    <property type="match status" value="1"/>
</dbReference>
<evidence type="ECO:0000259" key="1">
    <source>
        <dbReference type="Pfam" id="PF12728"/>
    </source>
</evidence>
<gene>
    <name evidence="2" type="ORF">SAMN05444280_1437</name>
</gene>
<evidence type="ECO:0000313" key="3">
    <source>
        <dbReference type="Proteomes" id="UP000184050"/>
    </source>
</evidence>
<dbReference type="AlphaFoldDB" id="A0A1M6NJR7"/>
<feature type="domain" description="Helix-turn-helix" evidence="1">
    <location>
        <begin position="40"/>
        <end position="88"/>
    </location>
</feature>
<proteinExistence type="predicted"/>
<dbReference type="RefSeq" id="WP_073173550.1">
    <property type="nucleotide sequence ID" value="NZ_FQZE01000043.1"/>
</dbReference>
<name>A0A1M6NJR7_9BACT</name>
<sequence>MNIDRDNFESYMERILEQIELLHQKTDKFMTDPGGKELKLMDNQDLCQLLNINKRTLQRYRSRGTLKYLRIGGKTFYTVEQVNDFIKNSGY</sequence>
<dbReference type="SUPFAM" id="SSF46955">
    <property type="entry name" value="Putative DNA-binding domain"/>
    <property type="match status" value="1"/>
</dbReference>
<keyword evidence="3" id="KW-1185">Reference proteome</keyword>
<dbReference type="OrthoDB" id="768005at2"/>
<dbReference type="PANTHER" id="PTHR34585">
    <property type="match status" value="1"/>
</dbReference>
<evidence type="ECO:0000313" key="2">
    <source>
        <dbReference type="EMBL" id="SHJ95937.1"/>
    </source>
</evidence>
<dbReference type="Proteomes" id="UP000184050">
    <property type="component" value="Unassembled WGS sequence"/>
</dbReference>
<organism evidence="2 3">
    <name type="scientific">Tangfeifania diversioriginum</name>
    <dbReference type="NCBI Taxonomy" id="1168035"/>
    <lineage>
        <taxon>Bacteria</taxon>
        <taxon>Pseudomonadati</taxon>
        <taxon>Bacteroidota</taxon>
        <taxon>Bacteroidia</taxon>
        <taxon>Marinilabiliales</taxon>
        <taxon>Prolixibacteraceae</taxon>
        <taxon>Tangfeifania</taxon>
    </lineage>
</organism>
<dbReference type="EMBL" id="FQZE01000043">
    <property type="protein sequence ID" value="SHJ95937.1"/>
    <property type="molecule type" value="Genomic_DNA"/>
</dbReference>
<dbReference type="InterPro" id="IPR041657">
    <property type="entry name" value="HTH_17"/>
</dbReference>